<dbReference type="KEGG" id="mif:Metin_0513"/>
<dbReference type="GO" id="GO:0016151">
    <property type="term" value="F:nickel cation binding"/>
    <property type="evidence" value="ECO:0007669"/>
    <property type="project" value="InterPro"/>
</dbReference>
<dbReference type="Pfam" id="PF13237">
    <property type="entry name" value="Fer4_10"/>
    <property type="match status" value="1"/>
</dbReference>
<dbReference type="OrthoDB" id="38261at2157"/>
<sequence>MVKVAHVQLSSCCGCLISLTDTYEKLLEILNSIELVYCQTLIDVREIKECDVALVEGSVCLEDHHALEVAKEVREKAKIVVALGACAAFGGLTRYCKGNQLPKPVNSSFSPLTEVIKVDYSIPGCPPSPEAIYSFIKALLNNDEAYLKPYKLLAEMPEVCGCDLLYKVVNKELCMGCGTCSASCPTRAITMVDGRPVVDPVLCIKCGLCSFQCPRILYPSLLEEIE</sequence>
<accession>D5VRI0</accession>
<dbReference type="EC" id="1.12.98.1" evidence="3"/>
<dbReference type="InterPro" id="IPR017896">
    <property type="entry name" value="4Fe4S_Fe-S-bd"/>
</dbReference>
<dbReference type="InterPro" id="IPR017681">
    <property type="entry name" value="Coenz_F420_hydrogenase_gsu"/>
</dbReference>
<name>D5VRI0_METIM</name>
<dbReference type="eggNOG" id="arCOG02473">
    <property type="taxonomic scope" value="Archaea"/>
</dbReference>
<organism evidence="5 6">
    <name type="scientific">Methanocaldococcus infernus (strain DSM 11812 / JCM 15783 / ME)</name>
    <dbReference type="NCBI Taxonomy" id="573063"/>
    <lineage>
        <taxon>Archaea</taxon>
        <taxon>Methanobacteriati</taxon>
        <taxon>Methanobacteriota</taxon>
        <taxon>Methanomada group</taxon>
        <taxon>Methanococci</taxon>
        <taxon>Methanococcales</taxon>
        <taxon>Methanocaldococcaceae</taxon>
        <taxon>Methanocaldococcus</taxon>
    </lineage>
</organism>
<dbReference type="GO" id="GO:0051536">
    <property type="term" value="F:iron-sulfur cluster binding"/>
    <property type="evidence" value="ECO:0007669"/>
    <property type="project" value="InterPro"/>
</dbReference>
<protein>
    <recommendedName>
        <fullName evidence="3">Coenzyme F420 hydrogenase subunit gamma</fullName>
        <ecNumber evidence="3">1.12.98.1</ecNumber>
    </recommendedName>
</protein>
<dbReference type="GO" id="GO:0050660">
    <property type="term" value="F:flavin adenine dinucleotide binding"/>
    <property type="evidence" value="ECO:0007669"/>
    <property type="project" value="InterPro"/>
</dbReference>
<comment type="similarity">
    <text evidence="1">Belongs to the FrhG family.</text>
</comment>
<dbReference type="InterPro" id="IPR051349">
    <property type="entry name" value="Hydrogenase_assoc-protein"/>
</dbReference>
<keyword evidence="6" id="KW-1185">Reference proteome</keyword>
<evidence type="ECO:0000256" key="2">
    <source>
        <dbReference type="ARBA" id="ARBA00023002"/>
    </source>
</evidence>
<dbReference type="PANTHER" id="PTHR42845">
    <property type="entry name" value="COENZYME F420-REDUCING HYDROGENASE, GAMMA SUBUNIT"/>
    <property type="match status" value="1"/>
</dbReference>
<dbReference type="GO" id="GO:0050454">
    <property type="term" value="F:coenzyme F420 hydrogenase activity"/>
    <property type="evidence" value="ECO:0007669"/>
    <property type="project" value="UniProtKB-EC"/>
</dbReference>
<dbReference type="PANTHER" id="PTHR42845:SF2">
    <property type="entry name" value="F420-NON-REDUCING HYDROGENASE VHU SUBUNIT G"/>
    <property type="match status" value="1"/>
</dbReference>
<dbReference type="AlphaFoldDB" id="D5VRI0"/>
<dbReference type="PROSITE" id="PS00198">
    <property type="entry name" value="4FE4S_FER_1"/>
    <property type="match status" value="2"/>
</dbReference>
<evidence type="ECO:0000259" key="4">
    <source>
        <dbReference type="PROSITE" id="PS51379"/>
    </source>
</evidence>
<dbReference type="InterPro" id="IPR037024">
    <property type="entry name" value="NiFe_Hase_small_N_sf"/>
</dbReference>
<evidence type="ECO:0000313" key="6">
    <source>
        <dbReference type="Proteomes" id="UP000002061"/>
    </source>
</evidence>
<dbReference type="Pfam" id="PF01058">
    <property type="entry name" value="Oxidored_q6"/>
    <property type="match status" value="1"/>
</dbReference>
<keyword evidence="2" id="KW-0560">Oxidoreductase</keyword>
<dbReference type="NCBIfam" id="TIGR03294">
    <property type="entry name" value="FrhG"/>
    <property type="match status" value="1"/>
</dbReference>
<dbReference type="Gene3D" id="3.30.70.20">
    <property type="match status" value="1"/>
</dbReference>
<reference evidence="5" key="1">
    <citation type="submission" date="2010-04" db="EMBL/GenBank/DDBJ databases">
        <title>Complete sequence of Methanocaldococcus infernus ME.</title>
        <authorList>
            <consortium name="US DOE Joint Genome Institute"/>
            <person name="Lucas S."/>
            <person name="Copeland A."/>
            <person name="Lapidus A."/>
            <person name="Cheng J.-F."/>
            <person name="Bruce D."/>
            <person name="Goodwin L."/>
            <person name="Pitluck S."/>
            <person name="Munk A.C."/>
            <person name="Detter J.C."/>
            <person name="Han C."/>
            <person name="Tapia R."/>
            <person name="Land M."/>
            <person name="Hauser L."/>
            <person name="Kyrpides N."/>
            <person name="Mikhailova N."/>
            <person name="Sieprawska-Lupa M."/>
            <person name="Whitman W.B."/>
            <person name="Woyke T."/>
        </authorList>
    </citation>
    <scope>NUCLEOTIDE SEQUENCE [LARGE SCALE GENOMIC DNA]</scope>
    <source>
        <strain evidence="5">ME</strain>
    </source>
</reference>
<dbReference type="STRING" id="573063.Metin_0513"/>
<proteinExistence type="inferred from homology"/>
<dbReference type="InterPro" id="IPR017900">
    <property type="entry name" value="4Fe4S_Fe_S_CS"/>
</dbReference>
<dbReference type="SUPFAM" id="SSF56770">
    <property type="entry name" value="HydA/Nqo6-like"/>
    <property type="match status" value="1"/>
</dbReference>
<evidence type="ECO:0000313" key="5">
    <source>
        <dbReference type="EMBL" id="ADG13183.1"/>
    </source>
</evidence>
<dbReference type="HOGENOM" id="CLU_075477_0_0_2"/>
<dbReference type="RefSeq" id="WP_013099929.1">
    <property type="nucleotide sequence ID" value="NC_014122.1"/>
</dbReference>
<dbReference type="EMBL" id="CP002009">
    <property type="protein sequence ID" value="ADG13183.1"/>
    <property type="molecule type" value="Genomic_DNA"/>
</dbReference>
<dbReference type="Gene3D" id="3.40.50.700">
    <property type="entry name" value="NADH:ubiquinone oxidoreductase-like, 20kDa subunit"/>
    <property type="match status" value="1"/>
</dbReference>
<gene>
    <name evidence="5" type="ordered locus">Metin_0513</name>
</gene>
<feature type="domain" description="4Fe-4S ferredoxin-type" evidence="4">
    <location>
        <begin position="195"/>
        <end position="224"/>
    </location>
</feature>
<dbReference type="PROSITE" id="PS51379">
    <property type="entry name" value="4FE4S_FER_2"/>
    <property type="match status" value="2"/>
</dbReference>
<evidence type="ECO:0000256" key="3">
    <source>
        <dbReference type="NCBIfam" id="TIGR03294"/>
    </source>
</evidence>
<dbReference type="GeneID" id="9131518"/>
<feature type="domain" description="4Fe-4S ferredoxin-type" evidence="4">
    <location>
        <begin position="165"/>
        <end position="194"/>
    </location>
</feature>
<dbReference type="Proteomes" id="UP000002061">
    <property type="component" value="Chromosome"/>
</dbReference>
<dbReference type="InterPro" id="IPR006137">
    <property type="entry name" value="NADH_UbQ_OxRdtase-like_20kDa"/>
</dbReference>
<evidence type="ECO:0000256" key="1">
    <source>
        <dbReference type="ARBA" id="ARBA00010870"/>
    </source>
</evidence>